<feature type="domain" description="Fibronectin type III-like" evidence="5">
    <location>
        <begin position="588"/>
        <end position="658"/>
    </location>
</feature>
<dbReference type="PROSITE" id="PS00775">
    <property type="entry name" value="GLYCOSYL_HYDROL_F3"/>
    <property type="match status" value="1"/>
</dbReference>
<dbReference type="Proteomes" id="UP000199159">
    <property type="component" value="Unassembled WGS sequence"/>
</dbReference>
<dbReference type="InterPro" id="IPR001764">
    <property type="entry name" value="Glyco_hydro_3_N"/>
</dbReference>
<dbReference type="GO" id="GO:0008422">
    <property type="term" value="F:beta-glucosidase activity"/>
    <property type="evidence" value="ECO:0007669"/>
    <property type="project" value="UniProtKB-ARBA"/>
</dbReference>
<dbReference type="SUPFAM" id="SSF52279">
    <property type="entry name" value="Beta-D-glucan exohydrolase, C-terminal domain"/>
    <property type="match status" value="1"/>
</dbReference>
<keyword evidence="3" id="KW-0119">Carbohydrate metabolism</keyword>
<evidence type="ECO:0000259" key="5">
    <source>
        <dbReference type="SMART" id="SM01217"/>
    </source>
</evidence>
<dbReference type="Pfam" id="PF14310">
    <property type="entry name" value="Fn3-like"/>
    <property type="match status" value="1"/>
</dbReference>
<comment type="similarity">
    <text evidence="1 4">Belongs to the glycosyl hydrolase 3 family.</text>
</comment>
<keyword evidence="4" id="KW-0326">Glycosidase</keyword>
<dbReference type="AlphaFoldDB" id="A0A1H0T1Y5"/>
<dbReference type="PRINTS" id="PR00133">
    <property type="entry name" value="GLHYDRLASE3"/>
</dbReference>
<dbReference type="InterPro" id="IPR017853">
    <property type="entry name" value="GH"/>
</dbReference>
<dbReference type="Pfam" id="PF01915">
    <property type="entry name" value="Glyco_hydro_3_C"/>
    <property type="match status" value="1"/>
</dbReference>
<dbReference type="SMART" id="SM01217">
    <property type="entry name" value="Fn3_like"/>
    <property type="match status" value="1"/>
</dbReference>
<dbReference type="InterPro" id="IPR019800">
    <property type="entry name" value="Glyco_hydro_3_AS"/>
</dbReference>
<dbReference type="GO" id="GO:0005975">
    <property type="term" value="P:carbohydrate metabolic process"/>
    <property type="evidence" value="ECO:0007669"/>
    <property type="project" value="InterPro"/>
</dbReference>
<dbReference type="SUPFAM" id="SSF51445">
    <property type="entry name" value="(Trans)glycosidases"/>
    <property type="match status" value="1"/>
</dbReference>
<dbReference type="PANTHER" id="PTHR42715">
    <property type="entry name" value="BETA-GLUCOSIDASE"/>
    <property type="match status" value="1"/>
</dbReference>
<evidence type="ECO:0000313" key="7">
    <source>
        <dbReference type="Proteomes" id="UP000199159"/>
    </source>
</evidence>
<evidence type="ECO:0000256" key="3">
    <source>
        <dbReference type="ARBA" id="ARBA00023277"/>
    </source>
</evidence>
<dbReference type="RefSeq" id="WP_090851998.1">
    <property type="nucleotide sequence ID" value="NZ_FNJU01000003.1"/>
</dbReference>
<dbReference type="FunFam" id="2.60.40.10:FF:000495">
    <property type="entry name" value="Periplasmic beta-glucosidase"/>
    <property type="match status" value="1"/>
</dbReference>
<dbReference type="Gene3D" id="3.40.50.1700">
    <property type="entry name" value="Glycoside hydrolase family 3 C-terminal domain"/>
    <property type="match status" value="1"/>
</dbReference>
<dbReference type="InterPro" id="IPR036962">
    <property type="entry name" value="Glyco_hydro_3_N_sf"/>
</dbReference>
<dbReference type="Pfam" id="PF00933">
    <property type="entry name" value="Glyco_hydro_3"/>
    <property type="match status" value="1"/>
</dbReference>
<evidence type="ECO:0000256" key="1">
    <source>
        <dbReference type="ARBA" id="ARBA00005336"/>
    </source>
</evidence>
<evidence type="ECO:0000313" key="6">
    <source>
        <dbReference type="EMBL" id="SDP48132.1"/>
    </source>
</evidence>
<proteinExistence type="inferred from homology"/>
<organism evidence="6 7">
    <name type="scientific">Litchfieldia salsa</name>
    <dbReference type="NCBI Taxonomy" id="930152"/>
    <lineage>
        <taxon>Bacteria</taxon>
        <taxon>Bacillati</taxon>
        <taxon>Bacillota</taxon>
        <taxon>Bacilli</taxon>
        <taxon>Bacillales</taxon>
        <taxon>Bacillaceae</taxon>
        <taxon>Litchfieldia</taxon>
    </lineage>
</organism>
<gene>
    <name evidence="6" type="ORF">SAMN05216565_103250</name>
</gene>
<reference evidence="7" key="1">
    <citation type="submission" date="2016-10" db="EMBL/GenBank/DDBJ databases">
        <authorList>
            <person name="Varghese N."/>
            <person name="Submissions S."/>
        </authorList>
    </citation>
    <scope>NUCLEOTIDE SEQUENCE [LARGE SCALE GENOMIC DNA]</scope>
    <source>
        <strain evidence="7">IBRC-M10078</strain>
    </source>
</reference>
<keyword evidence="7" id="KW-1185">Reference proteome</keyword>
<dbReference type="InterPro" id="IPR013783">
    <property type="entry name" value="Ig-like_fold"/>
</dbReference>
<dbReference type="PANTHER" id="PTHR42715:SF10">
    <property type="entry name" value="BETA-GLUCOSIDASE"/>
    <property type="match status" value="1"/>
</dbReference>
<dbReference type="InterPro" id="IPR036881">
    <property type="entry name" value="Glyco_hydro_3_C_sf"/>
</dbReference>
<dbReference type="InterPro" id="IPR002772">
    <property type="entry name" value="Glyco_hydro_3_C"/>
</dbReference>
<protein>
    <submittedName>
        <fullName evidence="6">Beta-glucosidase</fullName>
    </submittedName>
</protein>
<evidence type="ECO:0000256" key="4">
    <source>
        <dbReference type="RuleBase" id="RU361161"/>
    </source>
</evidence>
<dbReference type="OrthoDB" id="9805821at2"/>
<name>A0A1H0T1Y5_9BACI</name>
<dbReference type="InterPro" id="IPR026891">
    <property type="entry name" value="Fn3-like"/>
</dbReference>
<keyword evidence="2 4" id="KW-0378">Hydrolase</keyword>
<dbReference type="EMBL" id="FNJU01000003">
    <property type="protein sequence ID" value="SDP48132.1"/>
    <property type="molecule type" value="Genomic_DNA"/>
</dbReference>
<dbReference type="InterPro" id="IPR050288">
    <property type="entry name" value="Cellulose_deg_GH3"/>
</dbReference>
<sequence length="766" mass="84959">MKRKEAIQQLIKELTLEEKAGLCSGLDFWQTKPVERLGIPSIMVTDGPHGLRKQKQGADNLGLFNSVPATCFPSAAGLAVSWDRDLINKVGVALGEECQAEDVAVLLGPGANIKRSPLCGRNFEYFSEDPYLSSELATSHINGVQSQGVGTSLKHFAANNQEHRRMSTDAVVDERTLHEIYLASFEGAVKKAQPWTVMCSYNKVNGDFASENKTLLTDILKKQWGHDGFVVSDWGAVNERADALEAGLELEMPSSNGEGDKKIVEAVKNGNLSEDVLNDAVERLLTVIFKAVDEKKENAVYDQEEHHALARQVASESMVLLKNDEQILPLKQEGKIAVLGAFAKHSRFQGGGSSHVVPTKLDSVFEEMEKMSRKGKVSYAEGYRLDSDEVDEQLILEAKELALQSDVAVVFAGLPERYESEGYDRTHLRIPENHQQLIESIAEVQPNVVVVLSNGAPIEMPWLENVKGLLEAYLGGQAFGGAVADLLFGKVNPSGKLAETFPKKLSHNPSHLNFPGEGDRVEYKEGIFVGYRYYDTKEIEPLFPFGYGLSYTTFDYTQISVDKKEITDKEEVDIHVTVKNTGNVSGKEVIQLYVRDVDSSVIRPIKELKGFEKVALEPGEETTVTFSLDHRSFAYYHVQLKDWVVETGEFEILVGKSSSDIMLTETLKVESSVALPVHFSRTTIMGDIMAHPQAGPVLQAELAEIKKNSPMMEAMEDEGNQSEMMVAMMKYLPLRTMVSFNEHFTENNLTELLKKLNDSTLQVVSN</sequence>
<dbReference type="Gene3D" id="2.60.40.10">
    <property type="entry name" value="Immunoglobulins"/>
    <property type="match status" value="1"/>
</dbReference>
<accession>A0A1H0T1Y5</accession>
<evidence type="ECO:0000256" key="2">
    <source>
        <dbReference type="ARBA" id="ARBA00022801"/>
    </source>
</evidence>
<dbReference type="Gene3D" id="3.20.20.300">
    <property type="entry name" value="Glycoside hydrolase, family 3, N-terminal domain"/>
    <property type="match status" value="1"/>
</dbReference>
<dbReference type="STRING" id="930152.SAMN05216565_103250"/>